<name>A0ABP0MIH7_9DINO</name>
<reference evidence="1 2" key="1">
    <citation type="submission" date="2024-02" db="EMBL/GenBank/DDBJ databases">
        <authorList>
            <person name="Chen Y."/>
            <person name="Shah S."/>
            <person name="Dougan E. K."/>
            <person name="Thang M."/>
            <person name="Chan C."/>
        </authorList>
    </citation>
    <scope>NUCLEOTIDE SEQUENCE [LARGE SCALE GENOMIC DNA]</scope>
</reference>
<proteinExistence type="predicted"/>
<dbReference type="Proteomes" id="UP001642484">
    <property type="component" value="Unassembled WGS sequence"/>
</dbReference>
<protein>
    <submittedName>
        <fullName evidence="1">Uncharacterized protein</fullName>
    </submittedName>
</protein>
<gene>
    <name evidence="1" type="ORF">CCMP2556_LOCUS25725</name>
</gene>
<dbReference type="InterPro" id="IPR036412">
    <property type="entry name" value="HAD-like_sf"/>
</dbReference>
<dbReference type="Pfam" id="PF18143">
    <property type="entry name" value="HAD_SAK_2"/>
    <property type="match status" value="1"/>
</dbReference>
<comment type="caution">
    <text evidence="1">The sequence shown here is derived from an EMBL/GenBank/DDBJ whole genome shotgun (WGS) entry which is preliminary data.</text>
</comment>
<evidence type="ECO:0000313" key="2">
    <source>
        <dbReference type="Proteomes" id="UP001642484"/>
    </source>
</evidence>
<organism evidence="1 2">
    <name type="scientific">Durusdinium trenchii</name>
    <dbReference type="NCBI Taxonomy" id="1381693"/>
    <lineage>
        <taxon>Eukaryota</taxon>
        <taxon>Sar</taxon>
        <taxon>Alveolata</taxon>
        <taxon>Dinophyceae</taxon>
        <taxon>Suessiales</taxon>
        <taxon>Symbiodiniaceae</taxon>
        <taxon>Durusdinium</taxon>
    </lineage>
</organism>
<accession>A0ABP0MIH7</accession>
<sequence length="188" mass="20160">MSLGQPGAATWPLVFLDVDGVLTTSEELLTAAASHVPLRASCVRNLATVIERTGAKIVVSSTWRNDGQLYEHLLNSLEMLGGHQLRSAVLGGTPSLPGLGRGFEIALWLEEQKRAMSSLVIFEDSVSHHRSIEAAGLAGFLVKTQLGVCCLQEGLTEDAAQMALQLLESSNSLDGGERQMPQDLMLVH</sequence>
<dbReference type="SUPFAM" id="SSF56784">
    <property type="entry name" value="HAD-like"/>
    <property type="match status" value="1"/>
</dbReference>
<keyword evidence="2" id="KW-1185">Reference proteome</keyword>
<dbReference type="EMBL" id="CAXAMN010017446">
    <property type="protein sequence ID" value="CAK9050492.1"/>
    <property type="molecule type" value="Genomic_DNA"/>
</dbReference>
<evidence type="ECO:0000313" key="1">
    <source>
        <dbReference type="EMBL" id="CAK9050492.1"/>
    </source>
</evidence>